<reference evidence="2" key="1">
    <citation type="journal article" date="2019" name="Int. J. Syst. Evol. Microbiol.">
        <title>The Global Catalogue of Microorganisms (GCM) 10K type strain sequencing project: providing services to taxonomists for standard genome sequencing and annotation.</title>
        <authorList>
            <consortium name="The Broad Institute Genomics Platform"/>
            <consortium name="The Broad Institute Genome Sequencing Center for Infectious Disease"/>
            <person name="Wu L."/>
            <person name="Ma J."/>
        </authorList>
    </citation>
    <scope>NUCLEOTIDE SEQUENCE [LARGE SCALE GENOMIC DNA]</scope>
    <source>
        <strain evidence="2">CGMCC 4.5798</strain>
    </source>
</reference>
<dbReference type="RefSeq" id="WP_379768616.1">
    <property type="nucleotide sequence ID" value="NZ_JBHSMZ010000004.1"/>
</dbReference>
<name>A0ABW0RXB1_9BURK</name>
<evidence type="ECO:0000313" key="2">
    <source>
        <dbReference type="Proteomes" id="UP001596086"/>
    </source>
</evidence>
<gene>
    <name evidence="1" type="ORF">ACFPO9_06490</name>
</gene>
<protein>
    <submittedName>
        <fullName evidence="1">Uncharacterized protein</fullName>
    </submittedName>
</protein>
<organism evidence="1 2">
    <name type="scientific">Massilia aerilata</name>
    <dbReference type="NCBI Taxonomy" id="453817"/>
    <lineage>
        <taxon>Bacteria</taxon>
        <taxon>Pseudomonadati</taxon>
        <taxon>Pseudomonadota</taxon>
        <taxon>Betaproteobacteria</taxon>
        <taxon>Burkholderiales</taxon>
        <taxon>Oxalobacteraceae</taxon>
        <taxon>Telluria group</taxon>
        <taxon>Massilia</taxon>
    </lineage>
</organism>
<comment type="caution">
    <text evidence="1">The sequence shown here is derived from an EMBL/GenBank/DDBJ whole genome shotgun (WGS) entry which is preliminary data.</text>
</comment>
<dbReference type="Proteomes" id="UP001596086">
    <property type="component" value="Unassembled WGS sequence"/>
</dbReference>
<proteinExistence type="predicted"/>
<dbReference type="EMBL" id="JBHSMZ010000004">
    <property type="protein sequence ID" value="MFC5548160.1"/>
    <property type="molecule type" value="Genomic_DNA"/>
</dbReference>
<accession>A0ABW0RXB1</accession>
<keyword evidence="2" id="KW-1185">Reference proteome</keyword>
<evidence type="ECO:0000313" key="1">
    <source>
        <dbReference type="EMBL" id="MFC5548160.1"/>
    </source>
</evidence>
<sequence>MADVAASCIKPNASELSVWFAADDAELEDARLAMLAAMNKLATVSLVEIPVKEIEEAGLQLVESVPKVGPESMKLLHRDIADLDLNTLHTVAKIIQRHLAEKKDKRITMSQCRDILKKAIADERFPISQLHADISKKL</sequence>